<feature type="region of interest" description="Disordered" evidence="6">
    <location>
        <begin position="1"/>
        <end position="24"/>
    </location>
</feature>
<reference evidence="8" key="1">
    <citation type="submission" date="2022-06" db="EMBL/GenBank/DDBJ databases">
        <title>New cyanobacteria of genus Symplocastrum in benthos of Lake Baikal.</title>
        <authorList>
            <person name="Sorokovikova E."/>
            <person name="Tikhonova I."/>
            <person name="Krasnopeev A."/>
            <person name="Evseev P."/>
            <person name="Gladkikh A."/>
            <person name="Belykh O."/>
        </authorList>
    </citation>
    <scope>NUCLEOTIDE SEQUENCE</scope>
    <source>
        <strain evidence="8">BBK-W-15</strain>
    </source>
</reference>
<feature type="transmembrane region" description="Helical" evidence="7">
    <location>
        <begin position="857"/>
        <end position="879"/>
    </location>
</feature>
<dbReference type="AlphaFoldDB" id="A0AAE3GSE2"/>
<evidence type="ECO:0000313" key="8">
    <source>
        <dbReference type="EMBL" id="MCP2727702.1"/>
    </source>
</evidence>
<feature type="region of interest" description="Disordered" evidence="6">
    <location>
        <begin position="70"/>
        <end position="173"/>
    </location>
</feature>
<dbReference type="GO" id="GO:0006011">
    <property type="term" value="P:UDP-alpha-D-glucose metabolic process"/>
    <property type="evidence" value="ECO:0007669"/>
    <property type="project" value="InterPro"/>
</dbReference>
<dbReference type="Proteomes" id="UP001204953">
    <property type="component" value="Unassembled WGS sequence"/>
</dbReference>
<feature type="compositionally biased region" description="Pro residues" evidence="6">
    <location>
        <begin position="106"/>
        <end position="125"/>
    </location>
</feature>
<evidence type="ECO:0000256" key="2">
    <source>
        <dbReference type="ARBA" id="ARBA00022475"/>
    </source>
</evidence>
<dbReference type="RefSeq" id="WP_254010512.1">
    <property type="nucleotide sequence ID" value="NZ_JAMZMM010000024.1"/>
</dbReference>
<evidence type="ECO:0000256" key="7">
    <source>
        <dbReference type="SAM" id="Phobius"/>
    </source>
</evidence>
<comment type="subcellular location">
    <subcellularLocation>
        <location evidence="1">Cell membrane</location>
        <topology evidence="1">Single-pass membrane protein</topology>
    </subcellularLocation>
</comment>
<proteinExistence type="predicted"/>
<evidence type="ECO:0000256" key="1">
    <source>
        <dbReference type="ARBA" id="ARBA00004162"/>
    </source>
</evidence>
<accession>A0AAE3GSE2</accession>
<keyword evidence="5 7" id="KW-0472">Membrane</keyword>
<evidence type="ECO:0000256" key="3">
    <source>
        <dbReference type="ARBA" id="ARBA00022692"/>
    </source>
</evidence>
<sequence>MKRLFGSSKPKKPTTNERRNQSTRWQKHPRFWLLLFCVILIVILGNNVNLVSAQSDRSLKEQEDQLIREYTLPSAPTQTPVYKPLPPSPPKNKKPSAPATRKLIGPQPPPQQPQSPPRKPTPRPQTPEKPKPQPESEPKVRESVTSETETPDQPRAKPRAKSPTIKEEETTTTEALPTAEYILQFNRSPVVGNRFRLRGIYSTARLGFTRPQGWKITASKALIRYQHSPALIASRSNLTVQVNGTSIGSIPLNRKQSQIGQALFSIPARLIQDYNDLTIVVQQQNDEKCSDPSDATLWTEVLPDSELQFEYQPQPIPLNFSRYPYPFFDQLSLDANKIVYLLPKVNDDWLIAASRLQAALGRQAEFRPIETSLVKDIEDLDFGDRAVIIGTPATQPTLKDLDLPFPIIKNQILDGNKTALPEDIGVLILTTTLDGAVPVLVVTGNGSEGVAKAAQFLVQPDTKKLGTGQAILVNSLKDVPAPPLREWKGFLPTKDSFKLSDIKTQENGEPLQEIAVRGAGAPPVQIDFRPLPDDEFTRGSSMNLRYSYGPQVNPRTSAVEVLLDGVFIGGARLTSEDGATNKKLNVDLPANLMNRLTSTSKLEVAFRLNPREPGECGKVTDQQLTGTVHPDTSFKLNRQQSVQLPDLKLLQSGYPFAAPQDLSNTAIVVPDAPTKTDLLTMLAFSERLGRLSKADSVKISAYTTASLPPEVRKTNNLVAIGTRDQFPLPEALTKEAGGFGLGSAFSRQSDRASIQTLPDDGGTIKEIISPDNPERVVLALSAQTENGLERVRQIISKDSWFFQLKKDTVLVSSNQENTSTYDPDAYKLDFLNRAPTTRRIENTSLLGKIARILQDNWIFLPGGILAIALLLYGISQLYLKRLSDQKSH</sequence>
<dbReference type="Pfam" id="PF03170">
    <property type="entry name" value="BcsB"/>
    <property type="match status" value="1"/>
</dbReference>
<gene>
    <name evidence="8" type="ORF">NJ959_04315</name>
</gene>
<evidence type="ECO:0000313" key="9">
    <source>
        <dbReference type="Proteomes" id="UP001204953"/>
    </source>
</evidence>
<feature type="compositionally biased region" description="Basic and acidic residues" evidence="6">
    <location>
        <begin position="126"/>
        <end position="144"/>
    </location>
</feature>
<keyword evidence="4 7" id="KW-1133">Transmembrane helix</keyword>
<evidence type="ECO:0000256" key="4">
    <source>
        <dbReference type="ARBA" id="ARBA00022989"/>
    </source>
</evidence>
<comment type="caution">
    <text evidence="8">The sequence shown here is derived from an EMBL/GenBank/DDBJ whole genome shotgun (WGS) entry which is preliminary data.</text>
</comment>
<dbReference type="PANTHER" id="PTHR39083">
    <property type="entry name" value="CYCLIC DI-GMP-BINDING PROTEIN"/>
    <property type="match status" value="1"/>
</dbReference>
<dbReference type="PANTHER" id="PTHR39083:SF1">
    <property type="entry name" value="CYCLIC DI-GMP-BINDING PROTEIN"/>
    <property type="match status" value="1"/>
</dbReference>
<evidence type="ECO:0000256" key="6">
    <source>
        <dbReference type="SAM" id="MobiDB-lite"/>
    </source>
</evidence>
<keyword evidence="2" id="KW-1003">Cell membrane</keyword>
<keyword evidence="3 7" id="KW-0812">Transmembrane</keyword>
<keyword evidence="9" id="KW-1185">Reference proteome</keyword>
<evidence type="ECO:0000256" key="5">
    <source>
        <dbReference type="ARBA" id="ARBA00023136"/>
    </source>
</evidence>
<name>A0AAE3GSE2_9CYAN</name>
<organism evidence="8 9">
    <name type="scientific">Limnofasciculus baicalensis BBK-W-15</name>
    <dbReference type="NCBI Taxonomy" id="2699891"/>
    <lineage>
        <taxon>Bacteria</taxon>
        <taxon>Bacillati</taxon>
        <taxon>Cyanobacteriota</taxon>
        <taxon>Cyanophyceae</taxon>
        <taxon>Coleofasciculales</taxon>
        <taxon>Coleofasciculaceae</taxon>
        <taxon>Limnofasciculus</taxon>
        <taxon>Limnofasciculus baicalensis</taxon>
    </lineage>
</organism>
<dbReference type="GO" id="GO:0005886">
    <property type="term" value="C:plasma membrane"/>
    <property type="evidence" value="ECO:0007669"/>
    <property type="project" value="UniProtKB-SubCell"/>
</dbReference>
<dbReference type="Gene3D" id="2.60.120.260">
    <property type="entry name" value="Galactose-binding domain-like"/>
    <property type="match status" value="2"/>
</dbReference>
<protein>
    <submittedName>
        <fullName evidence="8">Cellulose biosynthesis cyclic di-GMP-binding regulatory protein BcsB</fullName>
    </submittedName>
</protein>
<dbReference type="InterPro" id="IPR018513">
    <property type="entry name" value="Cell_synthase_bac"/>
</dbReference>
<dbReference type="EMBL" id="JAMZMM010000024">
    <property type="protein sequence ID" value="MCP2727702.1"/>
    <property type="molecule type" value="Genomic_DNA"/>
</dbReference>